<gene>
    <name evidence="14" type="ORF">GOARA_043_00430</name>
</gene>
<evidence type="ECO:0000313" key="15">
    <source>
        <dbReference type="Proteomes" id="UP000035088"/>
    </source>
</evidence>
<evidence type="ECO:0000256" key="7">
    <source>
        <dbReference type="ARBA" id="ARBA00022958"/>
    </source>
</evidence>
<dbReference type="AlphaFoldDB" id="G7H107"/>
<protein>
    <recommendedName>
        <fullName evidence="16">DUF1211 domain-containing protein</fullName>
    </recommendedName>
</protein>
<keyword evidence="8 13" id="KW-1133">Transmembrane helix</keyword>
<dbReference type="GO" id="GO:0015252">
    <property type="term" value="F:proton channel activity"/>
    <property type="evidence" value="ECO:0007669"/>
    <property type="project" value="InterPro"/>
</dbReference>
<keyword evidence="6" id="KW-0631">Potassium channel</keyword>
<comment type="catalytic activity">
    <reaction evidence="12">
        <text>K(+)(in) = K(+)(out)</text>
        <dbReference type="Rhea" id="RHEA:29463"/>
        <dbReference type="ChEBI" id="CHEBI:29103"/>
    </reaction>
</comment>
<dbReference type="Proteomes" id="UP000035088">
    <property type="component" value="Unassembled WGS sequence"/>
</dbReference>
<evidence type="ECO:0000256" key="4">
    <source>
        <dbReference type="ARBA" id="ARBA00022538"/>
    </source>
</evidence>
<keyword evidence="4" id="KW-0633">Potassium transport</keyword>
<feature type="transmembrane region" description="Helical" evidence="13">
    <location>
        <begin position="117"/>
        <end position="137"/>
    </location>
</feature>
<dbReference type="EMBL" id="BAEE01000043">
    <property type="protein sequence ID" value="GAB09568.1"/>
    <property type="molecule type" value="Genomic_DNA"/>
</dbReference>
<evidence type="ECO:0008006" key="16">
    <source>
        <dbReference type="Google" id="ProtNLM"/>
    </source>
</evidence>
<keyword evidence="11" id="KW-0407">Ion channel</keyword>
<evidence type="ECO:0000256" key="3">
    <source>
        <dbReference type="ARBA" id="ARBA00022448"/>
    </source>
</evidence>
<dbReference type="GO" id="GO:0005267">
    <property type="term" value="F:potassium channel activity"/>
    <property type="evidence" value="ECO:0007669"/>
    <property type="project" value="UniProtKB-KW"/>
</dbReference>
<evidence type="ECO:0000256" key="6">
    <source>
        <dbReference type="ARBA" id="ARBA00022826"/>
    </source>
</evidence>
<evidence type="ECO:0000256" key="1">
    <source>
        <dbReference type="ARBA" id="ARBA00004141"/>
    </source>
</evidence>
<evidence type="ECO:0000256" key="11">
    <source>
        <dbReference type="ARBA" id="ARBA00023303"/>
    </source>
</evidence>
<dbReference type="OrthoDB" id="7626281at2"/>
<dbReference type="GO" id="GO:0016020">
    <property type="term" value="C:membrane"/>
    <property type="evidence" value="ECO:0007669"/>
    <property type="project" value="UniProtKB-SubCell"/>
</dbReference>
<sequence>MPETEQRRTPEGLKRLVAFADAVVAIAMTLLVLPLADLASTLRQERSLIDAMNAHSDALLGFFISFAVIWVLWRNHHEILENFRGYNATLFNLHFVWLLSIVLLPLATALISNERVHWADAFYIVVLGLAICSLIGISRQGLRHPELIVDSDAVRRSLAGWSGIGTLIALAVALIVTLIRPSLGSLPLLLLLIPGPVTAIITRAKGG</sequence>
<accession>G7H107</accession>
<evidence type="ECO:0000313" key="14">
    <source>
        <dbReference type="EMBL" id="GAB09568.1"/>
    </source>
</evidence>
<reference evidence="14 15" key="1">
    <citation type="submission" date="2011-11" db="EMBL/GenBank/DDBJ databases">
        <title>Whole genome shotgun sequence of Gordonia araii NBRC 100433.</title>
        <authorList>
            <person name="Yoshida Y."/>
            <person name="Hosoyama A."/>
            <person name="Tsuchikane K."/>
            <person name="Katsumata H."/>
            <person name="Yamazaki S."/>
            <person name="Fujita N."/>
        </authorList>
    </citation>
    <scope>NUCLEOTIDE SEQUENCE [LARGE SCALE GENOMIC DNA]</scope>
    <source>
        <strain evidence="14 15">NBRC 100433</strain>
    </source>
</reference>
<proteinExistence type="inferred from homology"/>
<feature type="transmembrane region" description="Helical" evidence="13">
    <location>
        <begin position="85"/>
        <end position="111"/>
    </location>
</feature>
<evidence type="ECO:0000256" key="8">
    <source>
        <dbReference type="ARBA" id="ARBA00022989"/>
    </source>
</evidence>
<organism evidence="14 15">
    <name type="scientific">Gordonia araii NBRC 100433</name>
    <dbReference type="NCBI Taxonomy" id="1073574"/>
    <lineage>
        <taxon>Bacteria</taxon>
        <taxon>Bacillati</taxon>
        <taxon>Actinomycetota</taxon>
        <taxon>Actinomycetes</taxon>
        <taxon>Mycobacteriales</taxon>
        <taxon>Gordoniaceae</taxon>
        <taxon>Gordonia</taxon>
    </lineage>
</organism>
<feature type="transmembrane region" description="Helical" evidence="13">
    <location>
        <begin position="185"/>
        <end position="204"/>
    </location>
</feature>
<evidence type="ECO:0000256" key="2">
    <source>
        <dbReference type="ARBA" id="ARBA00006920"/>
    </source>
</evidence>
<keyword evidence="9" id="KW-0406">Ion transport</keyword>
<keyword evidence="3" id="KW-0813">Transport</keyword>
<feature type="transmembrane region" description="Helical" evidence="13">
    <location>
        <begin position="16"/>
        <end position="36"/>
    </location>
</feature>
<dbReference type="STRING" id="1073574.GOARA_043_00430"/>
<name>G7H107_9ACTN</name>
<dbReference type="InterPro" id="IPR010617">
    <property type="entry name" value="TMEM175-like"/>
</dbReference>
<comment type="similarity">
    <text evidence="2">Belongs to the TMEM175 family.</text>
</comment>
<comment type="subcellular location">
    <subcellularLocation>
        <location evidence="1">Membrane</location>
        <topology evidence="1">Multi-pass membrane protein</topology>
    </subcellularLocation>
</comment>
<keyword evidence="15" id="KW-1185">Reference proteome</keyword>
<evidence type="ECO:0000256" key="9">
    <source>
        <dbReference type="ARBA" id="ARBA00023065"/>
    </source>
</evidence>
<keyword evidence="10 13" id="KW-0472">Membrane</keyword>
<dbReference type="RefSeq" id="WP_007321643.1">
    <property type="nucleotide sequence ID" value="NZ_BAEE01000043.1"/>
</dbReference>
<comment type="caution">
    <text evidence="14">The sequence shown here is derived from an EMBL/GenBank/DDBJ whole genome shotgun (WGS) entry which is preliminary data.</text>
</comment>
<evidence type="ECO:0000256" key="5">
    <source>
        <dbReference type="ARBA" id="ARBA00022692"/>
    </source>
</evidence>
<feature type="transmembrane region" description="Helical" evidence="13">
    <location>
        <begin position="158"/>
        <end position="179"/>
    </location>
</feature>
<feature type="transmembrane region" description="Helical" evidence="13">
    <location>
        <begin position="56"/>
        <end position="73"/>
    </location>
</feature>
<evidence type="ECO:0000256" key="12">
    <source>
        <dbReference type="ARBA" id="ARBA00034430"/>
    </source>
</evidence>
<evidence type="ECO:0000256" key="13">
    <source>
        <dbReference type="SAM" id="Phobius"/>
    </source>
</evidence>
<dbReference type="Pfam" id="PF06736">
    <property type="entry name" value="TMEM175"/>
    <property type="match status" value="1"/>
</dbReference>
<keyword evidence="7" id="KW-0630">Potassium</keyword>
<keyword evidence="5 13" id="KW-0812">Transmembrane</keyword>
<evidence type="ECO:0000256" key="10">
    <source>
        <dbReference type="ARBA" id="ARBA00023136"/>
    </source>
</evidence>